<evidence type="ECO:0000313" key="3">
    <source>
        <dbReference type="Proteomes" id="UP001596233"/>
    </source>
</evidence>
<dbReference type="InterPro" id="IPR045651">
    <property type="entry name" value="DUF6398"/>
</dbReference>
<reference evidence="3" key="1">
    <citation type="journal article" date="2019" name="Int. J. Syst. Evol. Microbiol.">
        <title>The Global Catalogue of Microorganisms (GCM) 10K type strain sequencing project: providing services to taxonomists for standard genome sequencing and annotation.</title>
        <authorList>
            <consortium name="The Broad Institute Genomics Platform"/>
            <consortium name="The Broad Institute Genome Sequencing Center for Infectious Disease"/>
            <person name="Wu L."/>
            <person name="Ma J."/>
        </authorList>
    </citation>
    <scope>NUCLEOTIDE SEQUENCE [LARGE SCALE GENOMIC DNA]</scope>
    <source>
        <strain evidence="3">PCU 280</strain>
    </source>
</reference>
<dbReference type="Proteomes" id="UP001596233">
    <property type="component" value="Unassembled WGS sequence"/>
</dbReference>
<comment type="caution">
    <text evidence="2">The sequence shown here is derived from an EMBL/GenBank/DDBJ whole genome shotgun (WGS) entry which is preliminary data.</text>
</comment>
<sequence length="43" mass="4847">MSLNVSVHEICEYFGTGQSTTSQKSNMIRDMFKMGYFGGEFST</sequence>
<dbReference type="EMBL" id="JBHSTE010000002">
    <property type="protein sequence ID" value="MFC6332606.1"/>
    <property type="molecule type" value="Genomic_DNA"/>
</dbReference>
<dbReference type="Pfam" id="PF19935">
    <property type="entry name" value="DUF6398"/>
    <property type="match status" value="1"/>
</dbReference>
<accession>A0ABW1V5B9</accession>
<protein>
    <submittedName>
        <fullName evidence="2">DUF6398 domain-containing protein</fullName>
    </submittedName>
</protein>
<evidence type="ECO:0000259" key="1">
    <source>
        <dbReference type="Pfam" id="PF19935"/>
    </source>
</evidence>
<evidence type="ECO:0000313" key="2">
    <source>
        <dbReference type="EMBL" id="MFC6332606.1"/>
    </source>
</evidence>
<gene>
    <name evidence="2" type="ORF">ACFP56_08205</name>
</gene>
<feature type="domain" description="DUF6398" evidence="1">
    <location>
        <begin position="4"/>
        <end position="42"/>
    </location>
</feature>
<keyword evidence="3" id="KW-1185">Reference proteome</keyword>
<organism evidence="2 3">
    <name type="scientific">Paenibacillus septentrionalis</name>
    <dbReference type="NCBI Taxonomy" id="429342"/>
    <lineage>
        <taxon>Bacteria</taxon>
        <taxon>Bacillati</taxon>
        <taxon>Bacillota</taxon>
        <taxon>Bacilli</taxon>
        <taxon>Bacillales</taxon>
        <taxon>Paenibacillaceae</taxon>
        <taxon>Paenibacillus</taxon>
    </lineage>
</organism>
<dbReference type="RefSeq" id="WP_379233143.1">
    <property type="nucleotide sequence ID" value="NZ_JBHSTE010000002.1"/>
</dbReference>
<name>A0ABW1V5B9_9BACL</name>
<proteinExistence type="predicted"/>